<evidence type="ECO:0000313" key="2">
    <source>
        <dbReference type="Proteomes" id="UP000187203"/>
    </source>
</evidence>
<reference evidence="2" key="1">
    <citation type="submission" date="2013-09" db="EMBL/GenBank/DDBJ databases">
        <title>Corchorus olitorius genome sequencing.</title>
        <authorList>
            <person name="Alam M."/>
            <person name="Haque M.S."/>
            <person name="Islam M.S."/>
            <person name="Emdad E.M."/>
            <person name="Islam M.M."/>
            <person name="Ahmed B."/>
            <person name="Halim A."/>
            <person name="Hossen Q.M.M."/>
            <person name="Hossain M.Z."/>
            <person name="Ahmed R."/>
            <person name="Khan M.M."/>
            <person name="Islam R."/>
            <person name="Rashid M.M."/>
            <person name="Khan S.A."/>
            <person name="Rahman M.S."/>
            <person name="Alam M."/>
            <person name="Yahiya A.S."/>
            <person name="Khan M.S."/>
            <person name="Azam M.S."/>
            <person name="Haque T."/>
            <person name="Lashkar M.Z.H."/>
            <person name="Akhand A.I."/>
            <person name="Morshed G."/>
            <person name="Roy S."/>
            <person name="Uddin K.S."/>
            <person name="Rabeya T."/>
            <person name="Hossain A.S."/>
            <person name="Chowdhury A."/>
            <person name="Snigdha A.R."/>
            <person name="Mortoza M.S."/>
            <person name="Matin S.A."/>
            <person name="Hoque S.M.E."/>
            <person name="Islam M.K."/>
            <person name="Roy D.K."/>
            <person name="Haider R."/>
            <person name="Moosa M.M."/>
            <person name="Elias S.M."/>
            <person name="Hasan A.M."/>
            <person name="Jahan S."/>
            <person name="Shafiuddin M."/>
            <person name="Mahmood N."/>
            <person name="Shommy N.S."/>
        </authorList>
    </citation>
    <scope>NUCLEOTIDE SEQUENCE [LARGE SCALE GENOMIC DNA]</scope>
    <source>
        <strain evidence="2">cv. O-4</strain>
    </source>
</reference>
<dbReference type="Proteomes" id="UP000187203">
    <property type="component" value="Unassembled WGS sequence"/>
</dbReference>
<accession>A0A1R3GEQ2</accession>
<organism evidence="1 2">
    <name type="scientific">Corchorus olitorius</name>
    <dbReference type="NCBI Taxonomy" id="93759"/>
    <lineage>
        <taxon>Eukaryota</taxon>
        <taxon>Viridiplantae</taxon>
        <taxon>Streptophyta</taxon>
        <taxon>Embryophyta</taxon>
        <taxon>Tracheophyta</taxon>
        <taxon>Spermatophyta</taxon>
        <taxon>Magnoliopsida</taxon>
        <taxon>eudicotyledons</taxon>
        <taxon>Gunneridae</taxon>
        <taxon>Pentapetalae</taxon>
        <taxon>rosids</taxon>
        <taxon>malvids</taxon>
        <taxon>Malvales</taxon>
        <taxon>Malvaceae</taxon>
        <taxon>Grewioideae</taxon>
        <taxon>Apeibeae</taxon>
        <taxon>Corchorus</taxon>
    </lineage>
</organism>
<evidence type="ECO:0000313" key="1">
    <source>
        <dbReference type="EMBL" id="OMO56565.1"/>
    </source>
</evidence>
<keyword evidence="2" id="KW-1185">Reference proteome</keyword>
<dbReference type="AlphaFoldDB" id="A0A1R3GEQ2"/>
<proteinExistence type="predicted"/>
<gene>
    <name evidence="1" type="ORF">COLO4_35613</name>
</gene>
<name>A0A1R3GEQ2_9ROSI</name>
<sequence length="75" mass="8040">MGQGRLGLSQPSRAQHHWAKTVGRVGQGHALAYWAARAKAKRWHAGLRGPRPCAGLLGRVGQGHALACWAVQARP</sequence>
<dbReference type="EMBL" id="AWUE01022724">
    <property type="protein sequence ID" value="OMO56565.1"/>
    <property type="molecule type" value="Genomic_DNA"/>
</dbReference>
<comment type="caution">
    <text evidence="1">The sequence shown here is derived from an EMBL/GenBank/DDBJ whole genome shotgun (WGS) entry which is preliminary data.</text>
</comment>
<protein>
    <submittedName>
        <fullName evidence="1">Scaffold attachment factor B2</fullName>
    </submittedName>
</protein>